<reference evidence="1" key="2">
    <citation type="journal article" date="2023" name="PLoS ONE">
        <title>Philodulcilactobacillus myokoensis gen. nov., sp. nov., a fructophilic, acidophilic, and agar-phobic lactic acid bacterium isolated from fermented vegetable extracts.</title>
        <authorList>
            <person name="Kouya T."/>
            <person name="Ishiyama Y."/>
            <person name="Ohashi S."/>
            <person name="Kumakubo R."/>
            <person name="Yamazaki T."/>
            <person name="Otaki T."/>
        </authorList>
    </citation>
    <scope>NUCLEOTIDE SEQUENCE</scope>
    <source>
        <strain evidence="1">WR16-4</strain>
    </source>
</reference>
<proteinExistence type="predicted"/>
<name>A0A9W6ESU2_9LACO</name>
<gene>
    <name evidence="1" type="ORF">WR164_13850</name>
</gene>
<evidence type="ECO:0000313" key="1">
    <source>
        <dbReference type="EMBL" id="GLB47406.1"/>
    </source>
</evidence>
<comment type="caution">
    <text evidence="1">The sequence shown here is derived from an EMBL/GenBank/DDBJ whole genome shotgun (WGS) entry which is preliminary data.</text>
</comment>
<dbReference type="RefSeq" id="WP_286136944.1">
    <property type="nucleotide sequence ID" value="NZ_BRPL01000004.1"/>
</dbReference>
<organism evidence="1 2">
    <name type="scientific">Philodulcilactobacillus myokoensis</name>
    <dbReference type="NCBI Taxonomy" id="2929573"/>
    <lineage>
        <taxon>Bacteria</taxon>
        <taxon>Bacillati</taxon>
        <taxon>Bacillota</taxon>
        <taxon>Bacilli</taxon>
        <taxon>Lactobacillales</taxon>
        <taxon>Lactobacillaceae</taxon>
        <taxon>Philodulcilactobacillus</taxon>
    </lineage>
</organism>
<reference evidence="1" key="1">
    <citation type="submission" date="2022-07" db="EMBL/GenBank/DDBJ databases">
        <authorList>
            <person name="Kouya T."/>
            <person name="Ishiyama Y."/>
        </authorList>
    </citation>
    <scope>NUCLEOTIDE SEQUENCE</scope>
    <source>
        <strain evidence="1">WR16-4</strain>
    </source>
</reference>
<dbReference type="EMBL" id="BRPL01000004">
    <property type="protein sequence ID" value="GLB47406.1"/>
    <property type="molecule type" value="Genomic_DNA"/>
</dbReference>
<keyword evidence="2" id="KW-1185">Reference proteome</keyword>
<sequence length="110" mass="12841">MSLKYNTVNIHFLRLGNHNTIQKKPYAFFVGSNDQKQLKIGSIVFIQSFNQKKIPFLKPAVITKNFTERLSQDHHKRVSKTTSYNLNTYLAMLAQQSSNRLQKVIDRENK</sequence>
<accession>A0A9W6ESU2</accession>
<evidence type="ECO:0000313" key="2">
    <source>
        <dbReference type="Proteomes" id="UP001144204"/>
    </source>
</evidence>
<dbReference type="Proteomes" id="UP001144204">
    <property type="component" value="Unassembled WGS sequence"/>
</dbReference>
<dbReference type="AlphaFoldDB" id="A0A9W6ESU2"/>
<protein>
    <submittedName>
        <fullName evidence="1">Uncharacterized protein</fullName>
    </submittedName>
</protein>